<keyword evidence="3" id="KW-1185">Reference proteome</keyword>
<gene>
    <name evidence="2" type="ORF">A4X13_0g6988</name>
</gene>
<organism evidence="2 3">
    <name type="scientific">Tilletia indica</name>
    <dbReference type="NCBI Taxonomy" id="43049"/>
    <lineage>
        <taxon>Eukaryota</taxon>
        <taxon>Fungi</taxon>
        <taxon>Dikarya</taxon>
        <taxon>Basidiomycota</taxon>
        <taxon>Ustilaginomycotina</taxon>
        <taxon>Exobasidiomycetes</taxon>
        <taxon>Tilletiales</taxon>
        <taxon>Tilletiaceae</taxon>
        <taxon>Tilletia</taxon>
    </lineage>
</organism>
<reference evidence="2" key="2">
    <citation type="journal article" date="2019" name="IMA Fungus">
        <title>Genome sequencing and comparison of five Tilletia species to identify candidate genes for the detection of regulated species infecting wheat.</title>
        <authorList>
            <person name="Nguyen H.D.T."/>
            <person name="Sultana T."/>
            <person name="Kesanakurti P."/>
            <person name="Hambleton S."/>
        </authorList>
    </citation>
    <scope>NUCLEOTIDE SEQUENCE</scope>
    <source>
        <strain evidence="2">DAOMC 236416</strain>
    </source>
</reference>
<feature type="region of interest" description="Disordered" evidence="1">
    <location>
        <begin position="99"/>
        <end position="145"/>
    </location>
</feature>
<evidence type="ECO:0000256" key="1">
    <source>
        <dbReference type="SAM" id="MobiDB-lite"/>
    </source>
</evidence>
<evidence type="ECO:0000313" key="2">
    <source>
        <dbReference type="EMBL" id="KAE8243695.1"/>
    </source>
</evidence>
<accession>A0A177T3F5</accession>
<dbReference type="Proteomes" id="UP000077521">
    <property type="component" value="Unassembled WGS sequence"/>
</dbReference>
<feature type="compositionally biased region" description="Low complexity" evidence="1">
    <location>
        <begin position="99"/>
        <end position="112"/>
    </location>
</feature>
<proteinExistence type="predicted"/>
<sequence>MQGFEAGTYHVKQENVSTTEIKPFREQRSDLSEYGTMIPLSECGRLCGIPEETIAVLTAKGFRTPHAVVDMDEEDAKELKLERGERRVIRTAMKLWRMASGTAEGSGASSSTQAREPLAHEVQIPSAVLNKNKVQDRADTSQATE</sequence>
<dbReference type="EMBL" id="LWDF02000759">
    <property type="protein sequence ID" value="KAE8243695.1"/>
    <property type="molecule type" value="Genomic_DNA"/>
</dbReference>
<reference evidence="2" key="1">
    <citation type="submission" date="2016-04" db="EMBL/GenBank/DDBJ databases">
        <authorList>
            <person name="Nguyen H.D."/>
            <person name="Samba Siva P."/>
            <person name="Cullis J."/>
            <person name="Levesque C.A."/>
            <person name="Hambleton S."/>
        </authorList>
    </citation>
    <scope>NUCLEOTIDE SEQUENCE</scope>
    <source>
        <strain evidence="2">DAOMC 236416</strain>
    </source>
</reference>
<protein>
    <submittedName>
        <fullName evidence="2">Uncharacterized protein</fullName>
    </submittedName>
</protein>
<evidence type="ECO:0000313" key="3">
    <source>
        <dbReference type="Proteomes" id="UP000077521"/>
    </source>
</evidence>
<name>A0A177T3F5_9BASI</name>
<dbReference type="AlphaFoldDB" id="A0A177T3F5"/>
<comment type="caution">
    <text evidence="2">The sequence shown here is derived from an EMBL/GenBank/DDBJ whole genome shotgun (WGS) entry which is preliminary data.</text>
</comment>